<dbReference type="InterPro" id="IPR016024">
    <property type="entry name" value="ARM-type_fold"/>
</dbReference>
<dbReference type="SUPFAM" id="SSF48371">
    <property type="entry name" value="ARM repeat"/>
    <property type="match status" value="3"/>
</dbReference>
<gene>
    <name evidence="2" type="ORF">FBZ90_1362</name>
</gene>
<proteinExistence type="predicted"/>
<keyword evidence="3" id="KW-1185">Reference proteome</keyword>
<feature type="region of interest" description="Disordered" evidence="1">
    <location>
        <begin position="554"/>
        <end position="575"/>
    </location>
</feature>
<evidence type="ECO:0000313" key="3">
    <source>
        <dbReference type="Proteomes" id="UP000315751"/>
    </source>
</evidence>
<reference evidence="2 3" key="1">
    <citation type="submission" date="2019-06" db="EMBL/GenBank/DDBJ databases">
        <title>Genomic Encyclopedia of Type Strains, Phase IV (KMG-V): Genome sequencing to study the core and pangenomes of soil and plant-associated prokaryotes.</title>
        <authorList>
            <person name="Whitman W."/>
        </authorList>
    </citation>
    <scope>NUCLEOTIDE SEQUENCE [LARGE SCALE GENOMIC DNA]</scope>
    <source>
        <strain evidence="2 3">BR 11622</strain>
    </source>
</reference>
<dbReference type="Gene3D" id="3.40.50.300">
    <property type="entry name" value="P-loop containing nucleotide triphosphate hydrolases"/>
    <property type="match status" value="1"/>
</dbReference>
<dbReference type="RefSeq" id="WP_145736971.1">
    <property type="nucleotide sequence ID" value="NZ_VITR01000036.1"/>
</dbReference>
<evidence type="ECO:0000313" key="2">
    <source>
        <dbReference type="EMBL" id="TWB33099.1"/>
    </source>
</evidence>
<dbReference type="Gene3D" id="1.25.10.10">
    <property type="entry name" value="Leucine-rich Repeat Variant"/>
    <property type="match status" value="2"/>
</dbReference>
<dbReference type="OrthoDB" id="9132361at2"/>
<dbReference type="Proteomes" id="UP000315751">
    <property type="component" value="Unassembled WGS sequence"/>
</dbReference>
<dbReference type="InterPro" id="IPR004830">
    <property type="entry name" value="LRR_variant"/>
</dbReference>
<sequence>MPDLNAPSRTPYFPARLGMLVQRGRFSWEDEHIQPPRYEAWRETFVPGPDAWKELPEAAALQELLRVEDGLTVILGEPGAGKSRLLEHWAEQVRPEAPGYGALGPLLLPLRRLCDLPPRLDRPDPRDPSLRGGGLADVLWALGEPGVPGEGRFFRPLWLLDGLDELPDGQPLADWLMRFHTLPGAVAVTCRTAVWQGGGGELAQRASGAVQTLMPLRSQAERSAYLAPTLGRTEAAILAAALDCHSALTPLAGTPLLLTLAAELWREDKTPLPTSRAAFYRRVVGNLWKRRLPKEGQRYRTRERDRVLERLAATMDLAPEVDMGVLEDCVAAVCRTERDEIMERLRASGLLVVDDRRERVSFLHLTFQEYYLAETLAQKGALAAVRDRWQDPRYREVLALLLTRSQPEETSDAVQWLVKQGEGHKADPSVLHGIGHSPLRTALHLVARSGLSPEALGAGWRALQDAVGTSSCRTLVVASDKQMPPLLLERLAAGPDFDVRRLVSSNPSTPPQALERLAFTPECDVRREVASNPSTPPQALERLAFTPECDVRREVASNPSTPPQALERLATDPDQTTRCRVGCNPSASVEILECLAADLDVLIRSSAAENLSATPQLLERLSADPEGLVRERVACNPSTPLHILERLAADPDSNVWERIFGHPSLTPQLLERLATHPDNIGRSSEARIPLTRVQHLERMATHPDNIGRSIVAGARDAPEEILKRLAADPDESIRNIVASNPSASVEILECLAADPDELIRSSVADNPSASPQLLERLAADPDLNVVWLAANNPSILLEVISNRPQLIVIQGNKS</sequence>
<dbReference type="AlphaFoldDB" id="A0A560GH23"/>
<name>A0A560GH23_9PROT</name>
<dbReference type="InterPro" id="IPR027417">
    <property type="entry name" value="P-loop_NTPase"/>
</dbReference>
<organism evidence="2 3">
    <name type="scientific">Nitrospirillum amazonense</name>
    <dbReference type="NCBI Taxonomy" id="28077"/>
    <lineage>
        <taxon>Bacteria</taxon>
        <taxon>Pseudomonadati</taxon>
        <taxon>Pseudomonadota</taxon>
        <taxon>Alphaproteobacteria</taxon>
        <taxon>Rhodospirillales</taxon>
        <taxon>Azospirillaceae</taxon>
        <taxon>Nitrospirillum</taxon>
    </lineage>
</organism>
<comment type="caution">
    <text evidence="2">The sequence shown here is derived from an EMBL/GenBank/DDBJ whole genome shotgun (WGS) entry which is preliminary data.</text>
</comment>
<accession>A0A560GH23</accession>
<dbReference type="EMBL" id="VITR01000036">
    <property type="protein sequence ID" value="TWB33099.1"/>
    <property type="molecule type" value="Genomic_DNA"/>
</dbReference>
<evidence type="ECO:0000256" key="1">
    <source>
        <dbReference type="SAM" id="MobiDB-lite"/>
    </source>
</evidence>
<dbReference type="Pfam" id="PF01816">
    <property type="entry name" value="LRV"/>
    <property type="match status" value="2"/>
</dbReference>
<protein>
    <submittedName>
        <fullName evidence="2">Leucine rich repeat (LRR) protein</fullName>
    </submittedName>
</protein>
<dbReference type="InterPro" id="IPR011989">
    <property type="entry name" value="ARM-like"/>
</dbReference>